<dbReference type="EMBL" id="MU970085">
    <property type="protein sequence ID" value="KAK9322024.1"/>
    <property type="molecule type" value="Genomic_DNA"/>
</dbReference>
<reference evidence="2" key="1">
    <citation type="journal article" date="2024" name="Front. Bioeng. Biotechnol.">
        <title>Genome-scale model development and genomic sequencing of the oleaginous clade Lipomyces.</title>
        <authorList>
            <person name="Czajka J.J."/>
            <person name="Han Y."/>
            <person name="Kim J."/>
            <person name="Mondo S.J."/>
            <person name="Hofstad B.A."/>
            <person name="Robles A."/>
            <person name="Haridas S."/>
            <person name="Riley R."/>
            <person name="LaButti K."/>
            <person name="Pangilinan J."/>
            <person name="Andreopoulos W."/>
            <person name="Lipzen A."/>
            <person name="Yan J."/>
            <person name="Wang M."/>
            <person name="Ng V."/>
            <person name="Grigoriev I.V."/>
            <person name="Spatafora J.W."/>
            <person name="Magnuson J.K."/>
            <person name="Baker S.E."/>
            <person name="Pomraning K.R."/>
        </authorList>
    </citation>
    <scope>NUCLEOTIDE SEQUENCE [LARGE SCALE GENOMIC DNA]</scope>
    <source>
        <strain evidence="2">CBS 10300</strain>
    </source>
</reference>
<comment type="caution">
    <text evidence="1">The sequence shown here is derived from an EMBL/GenBank/DDBJ whole genome shotgun (WGS) entry which is preliminary data.</text>
</comment>
<gene>
    <name evidence="1" type="ORF">V1517DRAFT_362119</name>
</gene>
<evidence type="ECO:0000313" key="2">
    <source>
        <dbReference type="Proteomes" id="UP001489719"/>
    </source>
</evidence>
<protein>
    <submittedName>
        <fullName evidence="1">Uncharacterized protein</fullName>
    </submittedName>
</protein>
<sequence length="384" mass="43066">MSANDTLYPQIPISEHRKHPCVLCQRRKVKCDRNEPCANCNNAGVECVPASTLPPRKRKRRFPEAELLTRLQRYERHLRRYGADIDAINHEGSHDGEYSALTTGAIIKSNHSETPEIAQACKKIILTVLVLGVNDEFRAAEELLEGSSDDEMWAHPVTKTYEELGGDGDDLLFGPQTTEKLTTLHPSPVLIFRLWQTFLDNINPLIKIFHAPSVQQKVLDATANLETIPKNTEALMFGIYAVATLSMNREECLKLFNESKDVVLARFQSGARRALRIAGYLRSSDIVVLQAFALYLLSDDNRSAVTFCLTGVAVRIAQRMGLAIDGSNYAIPPFEAEMRRRLWWQLILIENRVAELSSGGICVLAYAWNTKLPANVNDSDLFPT</sequence>
<name>A0ACC3TLG5_9ASCO</name>
<dbReference type="Proteomes" id="UP001489719">
    <property type="component" value="Unassembled WGS sequence"/>
</dbReference>
<evidence type="ECO:0000313" key="1">
    <source>
        <dbReference type="EMBL" id="KAK9322024.1"/>
    </source>
</evidence>
<proteinExistence type="predicted"/>
<keyword evidence="2" id="KW-1185">Reference proteome</keyword>
<accession>A0ACC3TLG5</accession>
<organism evidence="1 2">
    <name type="scientific">Lipomyces orientalis</name>
    <dbReference type="NCBI Taxonomy" id="1233043"/>
    <lineage>
        <taxon>Eukaryota</taxon>
        <taxon>Fungi</taxon>
        <taxon>Dikarya</taxon>
        <taxon>Ascomycota</taxon>
        <taxon>Saccharomycotina</taxon>
        <taxon>Lipomycetes</taxon>
        <taxon>Lipomycetales</taxon>
        <taxon>Lipomycetaceae</taxon>
        <taxon>Lipomyces</taxon>
    </lineage>
</organism>